<accession>A0ABU5HAU4</accession>
<dbReference type="EMBL" id="JAXIVS010000010">
    <property type="protein sequence ID" value="MDY7229994.1"/>
    <property type="molecule type" value="Genomic_DNA"/>
</dbReference>
<feature type="region of interest" description="Disordered" evidence="1">
    <location>
        <begin position="116"/>
        <end position="153"/>
    </location>
</feature>
<dbReference type="InterPro" id="IPR002559">
    <property type="entry name" value="Transposase_11"/>
</dbReference>
<sequence length="153" mass="16904">MEQDGTCLCAALSCTWMSQPRMETVIRLLTNAPAERLGAQQVARLYRHRWSIEGMFGRLESVLHSEVRTLGHPRAALLALGVAVMACNRGARGVLRFRCRRGEGHLRRTTGPELERFEAAPPDRAGAVRRAGLHQCSTGPSDRKRAPPPRGPD</sequence>
<organism evidence="3 4">
    <name type="scientific">Hyalangium rubrum</name>
    <dbReference type="NCBI Taxonomy" id="3103134"/>
    <lineage>
        <taxon>Bacteria</taxon>
        <taxon>Pseudomonadati</taxon>
        <taxon>Myxococcota</taxon>
        <taxon>Myxococcia</taxon>
        <taxon>Myxococcales</taxon>
        <taxon>Cystobacterineae</taxon>
        <taxon>Archangiaceae</taxon>
        <taxon>Hyalangium</taxon>
    </lineage>
</organism>
<keyword evidence="4" id="KW-1185">Reference proteome</keyword>
<comment type="caution">
    <text evidence="3">The sequence shown here is derived from an EMBL/GenBank/DDBJ whole genome shotgun (WGS) entry which is preliminary data.</text>
</comment>
<protein>
    <submittedName>
        <fullName evidence="3">Transposase</fullName>
    </submittedName>
</protein>
<evidence type="ECO:0000256" key="1">
    <source>
        <dbReference type="SAM" id="MobiDB-lite"/>
    </source>
</evidence>
<evidence type="ECO:0000313" key="4">
    <source>
        <dbReference type="Proteomes" id="UP001291309"/>
    </source>
</evidence>
<evidence type="ECO:0000259" key="2">
    <source>
        <dbReference type="Pfam" id="PF01609"/>
    </source>
</evidence>
<name>A0ABU5HAU4_9BACT</name>
<dbReference type="InterPro" id="IPR012337">
    <property type="entry name" value="RNaseH-like_sf"/>
</dbReference>
<gene>
    <name evidence="3" type="ORF">SYV04_26610</name>
</gene>
<feature type="domain" description="Transposase IS4-like" evidence="2">
    <location>
        <begin position="29"/>
        <end position="84"/>
    </location>
</feature>
<dbReference type="SUPFAM" id="SSF53098">
    <property type="entry name" value="Ribonuclease H-like"/>
    <property type="match status" value="1"/>
</dbReference>
<evidence type="ECO:0000313" key="3">
    <source>
        <dbReference type="EMBL" id="MDY7229994.1"/>
    </source>
</evidence>
<dbReference type="RefSeq" id="WP_321548721.1">
    <property type="nucleotide sequence ID" value="NZ_JAXIVS010000010.1"/>
</dbReference>
<reference evidence="3 4" key="1">
    <citation type="submission" date="2023-12" db="EMBL/GenBank/DDBJ databases">
        <title>the genome sequence of Hyalangium sp. s54d21.</title>
        <authorList>
            <person name="Zhang X."/>
        </authorList>
    </citation>
    <scope>NUCLEOTIDE SEQUENCE [LARGE SCALE GENOMIC DNA]</scope>
    <source>
        <strain evidence="4">s54d21</strain>
    </source>
</reference>
<proteinExistence type="predicted"/>
<dbReference type="Pfam" id="PF01609">
    <property type="entry name" value="DDE_Tnp_1"/>
    <property type="match status" value="1"/>
</dbReference>
<dbReference type="Proteomes" id="UP001291309">
    <property type="component" value="Unassembled WGS sequence"/>
</dbReference>